<dbReference type="InterPro" id="IPR016181">
    <property type="entry name" value="Acyl_CoA_acyltransferase"/>
</dbReference>
<dbReference type="CDD" id="cd04301">
    <property type="entry name" value="NAT_SF"/>
    <property type="match status" value="1"/>
</dbReference>
<dbReference type="GO" id="GO:0016747">
    <property type="term" value="F:acyltransferase activity, transferring groups other than amino-acyl groups"/>
    <property type="evidence" value="ECO:0007669"/>
    <property type="project" value="InterPro"/>
</dbReference>
<gene>
    <name evidence="2" type="ORF">CP258_00350</name>
</gene>
<dbReference type="KEGG" id="coe:CP258_00350"/>
<dbReference type="InterPro" id="IPR052523">
    <property type="entry name" value="Trichothecene_AcTrans"/>
</dbReference>
<name>A0AAU8PSS5_CORPS</name>
<organism evidence="2 3">
    <name type="scientific">Corynebacterium pseudotuberculosis 258</name>
    <dbReference type="NCBI Taxonomy" id="1168865"/>
    <lineage>
        <taxon>Bacteria</taxon>
        <taxon>Bacillati</taxon>
        <taxon>Actinomycetota</taxon>
        <taxon>Actinomycetes</taxon>
        <taxon>Mycobacteriales</taxon>
        <taxon>Corynebacteriaceae</taxon>
        <taxon>Corynebacterium</taxon>
    </lineage>
</organism>
<dbReference type="AlphaFoldDB" id="A0AAU8PSS5"/>
<dbReference type="PANTHER" id="PTHR42791">
    <property type="entry name" value="GNAT FAMILY ACETYLTRANSFERASE"/>
    <property type="match status" value="1"/>
</dbReference>
<dbReference type="InterPro" id="IPR000182">
    <property type="entry name" value="GNAT_dom"/>
</dbReference>
<dbReference type="PANTHER" id="PTHR42791:SF1">
    <property type="entry name" value="N-ACETYLTRANSFERASE DOMAIN-CONTAINING PROTEIN"/>
    <property type="match status" value="1"/>
</dbReference>
<dbReference type="PROSITE" id="PS51186">
    <property type="entry name" value="GNAT"/>
    <property type="match status" value="1"/>
</dbReference>
<dbReference type="RefSeq" id="WP_014366262.1">
    <property type="nucleotide sequence ID" value="NC_017945.3"/>
</dbReference>
<accession>A0AAU8PSS5</accession>
<dbReference type="Proteomes" id="UP000006465">
    <property type="component" value="Chromosome"/>
</dbReference>
<protein>
    <submittedName>
        <fullName evidence="2">GNAT family N-acetyltransferase</fullName>
    </submittedName>
</protein>
<feature type="domain" description="N-acetyltransferase" evidence="1">
    <location>
        <begin position="1"/>
        <end position="185"/>
    </location>
</feature>
<dbReference type="EMBL" id="CP003540">
    <property type="protein sequence ID" value="AFK15722.1"/>
    <property type="molecule type" value="Genomic_DNA"/>
</dbReference>
<dbReference type="Pfam" id="PF00583">
    <property type="entry name" value="Acetyltransf_1"/>
    <property type="match status" value="1"/>
</dbReference>
<sequence length="189" mass="21129">MNIRNATAADIPYAAVILAAAFQDYSWTRWSIPTAHYQERLEELQGLYLYYALEHGTVLINDQQQGVAAFLPPNVPEPNTAAQTRITKLLGDRIHATLNTEIPQRPKDSWNLATIGVHPDNWGQGIASALLADGLQRLDAIQAKVSLETSDPRNVALYSRYDFNVTSLTQIPHGPTVYSMLRERRDTNT</sequence>
<reference evidence="2 3" key="1">
    <citation type="journal article" date="2013" name="J. Biotechnol.">
        <title>Genome sequence of Corynebacterium pseudotuberculosis biovar equi strain 258 and prediction of antigenic targets to improve biotechnological vaccine production.</title>
        <authorList>
            <person name="Soares S.C."/>
            <person name="Trost E."/>
            <person name="Ramos R.T."/>
            <person name="Carneiro A.R."/>
            <person name="Santos A.R."/>
            <person name="Pinto A.C."/>
            <person name="Barbosa E."/>
            <person name="Aburjaile F."/>
            <person name="Ali A."/>
            <person name="Diniz C.A."/>
            <person name="Hassan S.S."/>
            <person name="Fiaux K."/>
            <person name="Guimaraes L.C."/>
            <person name="Bakhtiar S.M."/>
            <person name="Pereira U."/>
            <person name="Almeida S.S."/>
            <person name="Abreu V.A."/>
            <person name="Rocha F.S."/>
            <person name="Dorella F.A."/>
            <person name="Miyoshi A."/>
            <person name="Silva A."/>
            <person name="Azevedo V."/>
            <person name="Tauch A."/>
        </authorList>
    </citation>
    <scope>NUCLEOTIDE SEQUENCE [LARGE SCALE GENOMIC DNA]</scope>
    <source>
        <strain evidence="2 3">258</strain>
    </source>
</reference>
<proteinExistence type="predicted"/>
<dbReference type="Gene3D" id="3.40.630.30">
    <property type="match status" value="1"/>
</dbReference>
<evidence type="ECO:0000313" key="2">
    <source>
        <dbReference type="EMBL" id="AFK15722.1"/>
    </source>
</evidence>
<dbReference type="SUPFAM" id="SSF55729">
    <property type="entry name" value="Acyl-CoA N-acyltransferases (Nat)"/>
    <property type="match status" value="1"/>
</dbReference>
<evidence type="ECO:0000259" key="1">
    <source>
        <dbReference type="PROSITE" id="PS51186"/>
    </source>
</evidence>
<evidence type="ECO:0000313" key="3">
    <source>
        <dbReference type="Proteomes" id="UP000006465"/>
    </source>
</evidence>